<name>A0AAJ1N685_XENBV</name>
<comment type="caution">
    <text evidence="1">The sequence shown here is derived from an EMBL/GenBank/DDBJ whole genome shotgun (WGS) entry which is preliminary data.</text>
</comment>
<accession>A0AAJ1N685</accession>
<dbReference type="AlphaFoldDB" id="A0AAJ1N685"/>
<evidence type="ECO:0000313" key="1">
    <source>
        <dbReference type="EMBL" id="MDE1479921.1"/>
    </source>
</evidence>
<evidence type="ECO:0000313" key="2">
    <source>
        <dbReference type="Proteomes" id="UP001222434"/>
    </source>
</evidence>
<sequence length="227" mass="25842">MTTRSDIEKGKLVYTEKLGWVDLGHATGDDARVLMSTINAGDNTKESYFTVRYIQYMGKGKNYGTTKITKWRVRRGLSLHDKKSVAITIMMYTTHLFESNQGSFPFNWIMDSGYSSDDLTSNLLGFYRAINGVDYLFQLGVVSKEDALKRWDYYGPIGKYKNKVFKPLLFPDPEKYPNNARPYNGTLPSFLNTILPIIDMKISSILIHVKDVTEINIGVEHAQIGLE</sequence>
<proteinExistence type="predicted"/>
<dbReference type="EMBL" id="JAILSO010000081">
    <property type="protein sequence ID" value="MDE1479921.1"/>
    <property type="molecule type" value="Genomic_DNA"/>
</dbReference>
<protein>
    <submittedName>
        <fullName evidence="1">Uncharacterized protein</fullName>
    </submittedName>
</protein>
<gene>
    <name evidence="1" type="ORF">KKJ01_17250</name>
</gene>
<dbReference type="RefSeq" id="WP_274713404.1">
    <property type="nucleotide sequence ID" value="NZ_JAILSO010000081.1"/>
</dbReference>
<reference evidence="1" key="1">
    <citation type="submission" date="2021-08" db="EMBL/GenBank/DDBJ databases">
        <authorList>
            <person name="Papudeshi B."/>
            <person name="Bashey-Visser F."/>
        </authorList>
    </citation>
    <scope>NUCLEOTIDE SEQUENCE</scope>
    <source>
        <strain evidence="1">MC_266_E_2016</strain>
    </source>
</reference>
<reference evidence="1" key="2">
    <citation type="journal article" date="2022" name="J. Evol. Biol.">
        <title>Pre- and post-association barriers to host switching in sympatric mutualists.</title>
        <authorList>
            <person name="Dinges Z.M."/>
            <person name="Phillips R.K."/>
            <person name="Lively C.M."/>
            <person name="Bashey F."/>
        </authorList>
    </citation>
    <scope>NUCLEOTIDE SEQUENCE</scope>
    <source>
        <strain evidence="1">MC_266_E_2016</strain>
    </source>
</reference>
<organism evidence="1 2">
    <name type="scientific">Xenorhabdus bovienii</name>
    <name type="common">Xenorhabdus nematophila subsp. bovienii</name>
    <dbReference type="NCBI Taxonomy" id="40576"/>
    <lineage>
        <taxon>Bacteria</taxon>
        <taxon>Pseudomonadati</taxon>
        <taxon>Pseudomonadota</taxon>
        <taxon>Gammaproteobacteria</taxon>
        <taxon>Enterobacterales</taxon>
        <taxon>Morganellaceae</taxon>
        <taxon>Xenorhabdus</taxon>
    </lineage>
</organism>
<dbReference type="Proteomes" id="UP001222434">
    <property type="component" value="Unassembled WGS sequence"/>
</dbReference>